<name>A0A0S4LZQ6_9BURK</name>
<dbReference type="InterPro" id="IPR052336">
    <property type="entry name" value="MlaD_Phospholipid_Transporter"/>
</dbReference>
<keyword evidence="1" id="KW-1133">Transmembrane helix</keyword>
<dbReference type="InterPro" id="IPR003399">
    <property type="entry name" value="Mce/MlaD"/>
</dbReference>
<evidence type="ECO:0000313" key="4">
    <source>
        <dbReference type="Proteomes" id="UP000198651"/>
    </source>
</evidence>
<dbReference type="NCBIfam" id="TIGR04430">
    <property type="entry name" value="OM_asym_MlaD"/>
    <property type="match status" value="1"/>
</dbReference>
<evidence type="ECO:0000256" key="1">
    <source>
        <dbReference type="SAM" id="Phobius"/>
    </source>
</evidence>
<feature type="domain" description="Mce/MlaD" evidence="2">
    <location>
        <begin position="40"/>
        <end position="117"/>
    </location>
</feature>
<dbReference type="STRING" id="1561003.Ark11_0172"/>
<protein>
    <submittedName>
        <fullName evidence="3">Phospholipid/cholesterol/gamma-HCH transport system substrate-binding protein</fullName>
    </submittedName>
</protein>
<dbReference type="GO" id="GO:0005543">
    <property type="term" value="F:phospholipid binding"/>
    <property type="evidence" value="ECO:0007669"/>
    <property type="project" value="TreeGrafter"/>
</dbReference>
<organism evidence="3 4">
    <name type="scientific">Candidatus Ichthyocystis hellenicum</name>
    <dbReference type="NCBI Taxonomy" id="1561003"/>
    <lineage>
        <taxon>Bacteria</taxon>
        <taxon>Pseudomonadati</taxon>
        <taxon>Pseudomonadota</taxon>
        <taxon>Betaproteobacteria</taxon>
        <taxon>Burkholderiales</taxon>
        <taxon>Candidatus Ichthyocystis</taxon>
    </lineage>
</organism>
<dbReference type="Proteomes" id="UP000198651">
    <property type="component" value="Chromosome I"/>
</dbReference>
<gene>
    <name evidence="3" type="primary">mlaD</name>
    <name evidence="3" type="ORF">Ark11_0172</name>
</gene>
<dbReference type="PANTHER" id="PTHR33371">
    <property type="entry name" value="INTERMEMBRANE PHOSPHOLIPID TRANSPORT SYSTEM BINDING PROTEIN MLAD-RELATED"/>
    <property type="match status" value="1"/>
</dbReference>
<dbReference type="InterPro" id="IPR030970">
    <property type="entry name" value="ABC_MlaD"/>
</dbReference>
<keyword evidence="1" id="KW-0472">Membrane</keyword>
<keyword evidence="4" id="KW-1185">Reference proteome</keyword>
<evidence type="ECO:0000259" key="2">
    <source>
        <dbReference type="Pfam" id="PF02470"/>
    </source>
</evidence>
<sequence length="152" mass="17217">MEYRRYDLTVGFFFLLAFVGLFFISAMATRGVSFWEREKYYEVTAVFQNVGQLSVGSPVKSSGVLVGRVVDIDLDPKTYQAVVRMHISDFYHFPIDSTASILTTGLLGVQFIGLEAGLDSNFLKDGDRIFHTQSAWFLEKVLSQFLVNHLNK</sequence>
<reference evidence="4" key="1">
    <citation type="submission" date="2015-11" db="EMBL/GenBank/DDBJ databases">
        <authorList>
            <person name="Seth-Smith H.M.B."/>
        </authorList>
    </citation>
    <scope>NUCLEOTIDE SEQUENCE [LARGE SCALE GENOMIC DNA]</scope>
    <source>
        <strain evidence="4">2013Ark11</strain>
    </source>
</reference>
<accession>A0A0S4LZQ6</accession>
<dbReference type="GO" id="GO:0005548">
    <property type="term" value="F:phospholipid transporter activity"/>
    <property type="evidence" value="ECO:0007669"/>
    <property type="project" value="TreeGrafter"/>
</dbReference>
<proteinExistence type="predicted"/>
<dbReference type="EMBL" id="LN906597">
    <property type="protein sequence ID" value="CUT17031.1"/>
    <property type="molecule type" value="Genomic_DNA"/>
</dbReference>
<dbReference type="AlphaFoldDB" id="A0A0S4LZQ6"/>
<dbReference type="RefSeq" id="WP_092342614.1">
    <property type="nucleotide sequence ID" value="NZ_FLSL01000087.1"/>
</dbReference>
<keyword evidence="1" id="KW-0812">Transmembrane</keyword>
<dbReference type="Pfam" id="PF02470">
    <property type="entry name" value="MlaD"/>
    <property type="match status" value="1"/>
</dbReference>
<dbReference type="PANTHER" id="PTHR33371:SF4">
    <property type="entry name" value="INTERMEMBRANE PHOSPHOLIPID TRANSPORT SYSTEM BINDING PROTEIN MLAD"/>
    <property type="match status" value="1"/>
</dbReference>
<evidence type="ECO:0000313" key="3">
    <source>
        <dbReference type="EMBL" id="CUT17031.1"/>
    </source>
</evidence>
<dbReference type="OrthoDB" id="9788420at2"/>
<feature type="transmembrane region" description="Helical" evidence="1">
    <location>
        <begin position="12"/>
        <end position="29"/>
    </location>
</feature>